<proteinExistence type="predicted"/>
<dbReference type="EMBL" id="MFBS01000022">
    <property type="protein sequence ID" value="OGE09193.1"/>
    <property type="molecule type" value="Genomic_DNA"/>
</dbReference>
<keyword evidence="1" id="KW-0812">Transmembrane</keyword>
<sequence length="266" mass="27094">MKSARMATNAKRLTLKAIVILSLSIFGFTFFVGFAGAQVITNPQGLAVNVEVKGSDVREGDIISVTKEGYVKATQPYDSLIFGVVVSAPILSVKEKSDSTKPVVSSGEAYVLVSTSNGEIKEGDLITSSTTAGVGQKATSVGYTVGKALSEYKDSSKAGLIPVIVNIGYGGGSGAGGGGGSLFSLIGIVTNPENSRFVLAAIVAILLLISVTVAFIRLISSGITAIGRNPLARATIIRGMVIAAFVIAILAIAGVGAIIAIINSGR</sequence>
<feature type="transmembrane region" description="Helical" evidence="1">
    <location>
        <begin position="240"/>
        <end position="262"/>
    </location>
</feature>
<keyword evidence="1" id="KW-0472">Membrane</keyword>
<accession>A0A1F5HYL9</accession>
<name>A0A1F5HYL9_9BACT</name>
<reference evidence="2 3" key="1">
    <citation type="journal article" date="2016" name="Nat. Commun.">
        <title>Thousands of microbial genomes shed light on interconnected biogeochemical processes in an aquifer system.</title>
        <authorList>
            <person name="Anantharaman K."/>
            <person name="Brown C.T."/>
            <person name="Hug L.A."/>
            <person name="Sharon I."/>
            <person name="Castelle C.J."/>
            <person name="Probst A.J."/>
            <person name="Thomas B.C."/>
            <person name="Singh A."/>
            <person name="Wilkins M.J."/>
            <person name="Karaoz U."/>
            <person name="Brodie E.L."/>
            <person name="Williams K.H."/>
            <person name="Hubbard S.S."/>
            <person name="Banfield J.F."/>
        </authorList>
    </citation>
    <scope>NUCLEOTIDE SEQUENCE [LARGE SCALE GENOMIC DNA]</scope>
</reference>
<dbReference type="Proteomes" id="UP000179227">
    <property type="component" value="Unassembled WGS sequence"/>
</dbReference>
<dbReference type="AlphaFoldDB" id="A0A1F5HYL9"/>
<evidence type="ECO:0000313" key="3">
    <source>
        <dbReference type="Proteomes" id="UP000179227"/>
    </source>
</evidence>
<comment type="caution">
    <text evidence="2">The sequence shown here is derived from an EMBL/GenBank/DDBJ whole genome shotgun (WGS) entry which is preliminary data.</text>
</comment>
<evidence type="ECO:0000313" key="2">
    <source>
        <dbReference type="EMBL" id="OGE09193.1"/>
    </source>
</evidence>
<keyword evidence="1" id="KW-1133">Transmembrane helix</keyword>
<dbReference type="STRING" id="1797729.A3A60_03935"/>
<gene>
    <name evidence="2" type="ORF">A3A60_03935</name>
</gene>
<evidence type="ECO:0000256" key="1">
    <source>
        <dbReference type="SAM" id="Phobius"/>
    </source>
</evidence>
<organism evidence="2 3">
    <name type="scientific">Candidatus Curtissbacteria bacterium RIFCSPLOWO2_01_FULL_42_26</name>
    <dbReference type="NCBI Taxonomy" id="1797729"/>
    <lineage>
        <taxon>Bacteria</taxon>
        <taxon>Candidatus Curtissiibacteriota</taxon>
    </lineage>
</organism>
<protein>
    <submittedName>
        <fullName evidence="2">Uncharacterized protein</fullName>
    </submittedName>
</protein>
<feature type="transmembrane region" description="Helical" evidence="1">
    <location>
        <begin position="197"/>
        <end position="219"/>
    </location>
</feature>